<feature type="region of interest" description="Disordered" evidence="1">
    <location>
        <begin position="569"/>
        <end position="600"/>
    </location>
</feature>
<dbReference type="Pfam" id="PF14905">
    <property type="entry name" value="OMP_b-brl_3"/>
    <property type="match status" value="1"/>
</dbReference>
<dbReference type="SUPFAM" id="SSF49464">
    <property type="entry name" value="Carboxypeptidase regulatory domain-like"/>
    <property type="match status" value="1"/>
</dbReference>
<feature type="compositionally biased region" description="Basic and acidic residues" evidence="1">
    <location>
        <begin position="574"/>
        <end position="594"/>
    </location>
</feature>
<sequence>MPTRLSLALLGLAVLAGPTLAQSPVAVAGTVVDAETGAALPGATVFLIAEDSTQTGAAADVDGAFRLAVAPGAYRLRVTFVGYVAAERALAVTEAVDLGAIELTEDAEALGDVEVEATRQRVEVRGDTTAFRADAFPVNPDADAGDLVEKLPGVAVENGTVTAEGETVRRVLVDGREFFGTDVQAALATLPAEIIQEVQVFDRQSDAARFSGFDDGEAEKTINIVTRPGMGNGQFGRAYAGAGPEGSYLAGGNMTILSGDRRVTVVGLANNVDQQNFATEDLLGVAGGGGRGGRGRGRGRGGSVGDLLVDDADGINETTALGVSYSDKLFDEALELEGSYFFNTTDNRLDAALTRSYLTNGAVSQLYGETELSEGTNTNHRLSLRAEADLSERTQLTVRPQLSVQSNASTGSLLGLTTLPAGDLLAETNSVDTADLDALSGGVSAFLRHRFDTNGRTLTLGVDGSANGQDGVRNQAYTVTGRAEDDDVDQLVTTDAGSQQVGARLEYTEPIAGGQLQLSYRPQLSWGSSDRLASLADATGTYTLPDSAYSSVLDQRSLVQQAGVAFRFGSGGRGGERGSPRGDRGGEGGRERGGRSGLSAQIGVDVQHERLEAEQLLPTAFTVDRSYWSVLPSARLRFGLGETGRVNLDYRTRTQTPSASQLQDVIDNRNPLLLTTGNPDLQPSTTHSVRARFNRTDAEGGSVLFGLLSGTYGQNAVVTSTTLATGDAEIAPGVVLPAGAQLTRPVNLDGYWNARALATYGRPVGLLKSNANVSLGASYSSTPGLVDGYENVTDQLGIDGRLFLGSAISERLDFSLEYGARYTAVTNSAVPSLDDDYVRHQAGAELTWLPVPYVVLATDVRALHYAGLDASVDPTQVLWGGRIGYKFLTDDLAEVSLSFADLLDQQADVERTVTELYVEDAQSQALGRTVMLNLSYKLRTFGQ</sequence>
<reference evidence="4 5" key="1">
    <citation type="submission" date="2016-11" db="EMBL/GenBank/DDBJ databases">
        <title>Study of marine rhodopsin-containing bacteria.</title>
        <authorList>
            <person name="Yoshizawa S."/>
            <person name="Kumagai Y."/>
            <person name="Kogure K."/>
        </authorList>
    </citation>
    <scope>NUCLEOTIDE SEQUENCE [LARGE SCALE GENOMIC DNA]</scope>
    <source>
        <strain evidence="4 5">SAORIC-28</strain>
    </source>
</reference>
<evidence type="ECO:0000313" key="4">
    <source>
        <dbReference type="EMBL" id="PAP78499.1"/>
    </source>
</evidence>
<dbReference type="Pfam" id="PF13620">
    <property type="entry name" value="CarboxypepD_reg"/>
    <property type="match status" value="1"/>
</dbReference>
<feature type="signal peptide" evidence="2">
    <location>
        <begin position="1"/>
        <end position="21"/>
    </location>
</feature>
<comment type="caution">
    <text evidence="4">The sequence shown here is derived from an EMBL/GenBank/DDBJ whole genome shotgun (WGS) entry which is preliminary data.</text>
</comment>
<proteinExistence type="predicted"/>
<evidence type="ECO:0000259" key="3">
    <source>
        <dbReference type="Pfam" id="PF14905"/>
    </source>
</evidence>
<organism evidence="4 5">
    <name type="scientific">Rubrivirga marina</name>
    <dbReference type="NCBI Taxonomy" id="1196024"/>
    <lineage>
        <taxon>Bacteria</taxon>
        <taxon>Pseudomonadati</taxon>
        <taxon>Rhodothermota</taxon>
        <taxon>Rhodothermia</taxon>
        <taxon>Rhodothermales</taxon>
        <taxon>Rubricoccaceae</taxon>
        <taxon>Rubrivirga</taxon>
    </lineage>
</organism>
<dbReference type="Gene3D" id="2.60.40.1120">
    <property type="entry name" value="Carboxypeptidase-like, regulatory domain"/>
    <property type="match status" value="1"/>
</dbReference>
<dbReference type="AlphaFoldDB" id="A0A271J781"/>
<protein>
    <recommendedName>
        <fullName evidence="3">Outer membrane protein beta-barrel domain-containing protein</fullName>
    </recommendedName>
</protein>
<dbReference type="RefSeq" id="WP_095512177.1">
    <property type="nucleotide sequence ID" value="NZ_MQWD01000001.1"/>
</dbReference>
<feature type="domain" description="Outer membrane protein beta-barrel" evidence="3">
    <location>
        <begin position="598"/>
        <end position="823"/>
    </location>
</feature>
<name>A0A271J781_9BACT</name>
<keyword evidence="2" id="KW-0732">Signal</keyword>
<dbReference type="InterPro" id="IPR008969">
    <property type="entry name" value="CarboxyPept-like_regulatory"/>
</dbReference>
<gene>
    <name evidence="4" type="ORF">BSZ37_19755</name>
</gene>
<keyword evidence="5" id="KW-1185">Reference proteome</keyword>
<dbReference type="EMBL" id="MQWD01000001">
    <property type="protein sequence ID" value="PAP78499.1"/>
    <property type="molecule type" value="Genomic_DNA"/>
</dbReference>
<feature type="chain" id="PRO_5012967363" description="Outer membrane protein beta-barrel domain-containing protein" evidence="2">
    <location>
        <begin position="22"/>
        <end position="943"/>
    </location>
</feature>
<dbReference type="Proteomes" id="UP000216339">
    <property type="component" value="Unassembled WGS sequence"/>
</dbReference>
<evidence type="ECO:0000256" key="1">
    <source>
        <dbReference type="SAM" id="MobiDB-lite"/>
    </source>
</evidence>
<evidence type="ECO:0000256" key="2">
    <source>
        <dbReference type="SAM" id="SignalP"/>
    </source>
</evidence>
<accession>A0A271J781</accession>
<dbReference type="OrthoDB" id="1682379at2"/>
<dbReference type="InterPro" id="IPR041700">
    <property type="entry name" value="OMP_b-brl_3"/>
</dbReference>
<dbReference type="SUPFAM" id="SSF56935">
    <property type="entry name" value="Porins"/>
    <property type="match status" value="1"/>
</dbReference>
<evidence type="ECO:0000313" key="5">
    <source>
        <dbReference type="Proteomes" id="UP000216339"/>
    </source>
</evidence>